<dbReference type="GO" id="GO:0052689">
    <property type="term" value="F:carboxylic ester hydrolase activity"/>
    <property type="evidence" value="ECO:0007669"/>
    <property type="project" value="TreeGrafter"/>
</dbReference>
<comment type="caution">
    <text evidence="13">The sequence shown here is derived from an EMBL/GenBank/DDBJ whole genome shotgun (WGS) entry which is preliminary data.</text>
</comment>
<dbReference type="PRINTS" id="PR00111">
    <property type="entry name" value="ABHYDROLASE"/>
</dbReference>
<protein>
    <recommendedName>
        <fullName evidence="7">sn-1-specific diacylglycerol lipase ABHD11</fullName>
        <ecNumber evidence="3">3.1.1.116</ecNumber>
    </recommendedName>
    <alternativeName>
        <fullName evidence="4">Alpha/beta hydrolase domain-containing protein 11</fullName>
    </alternativeName>
</protein>
<accession>A0AAV1L6L2</accession>
<feature type="domain" description="AB hydrolase-1" evidence="12">
    <location>
        <begin position="44"/>
        <end position="284"/>
    </location>
</feature>
<evidence type="ECO:0000256" key="4">
    <source>
        <dbReference type="ARBA" id="ARBA00042703"/>
    </source>
</evidence>
<comment type="catalytic activity">
    <reaction evidence="5">
        <text>a 1,2-diacyl-sn-glycerol + H2O = a 2-acylglycerol + a fatty acid + H(+)</text>
        <dbReference type="Rhea" id="RHEA:33275"/>
        <dbReference type="ChEBI" id="CHEBI:15377"/>
        <dbReference type="ChEBI" id="CHEBI:15378"/>
        <dbReference type="ChEBI" id="CHEBI:17389"/>
        <dbReference type="ChEBI" id="CHEBI:17815"/>
        <dbReference type="ChEBI" id="CHEBI:28868"/>
        <dbReference type="EC" id="3.1.1.116"/>
    </reaction>
</comment>
<evidence type="ECO:0000256" key="3">
    <source>
        <dbReference type="ARBA" id="ARBA00026104"/>
    </source>
</evidence>
<comment type="catalytic activity">
    <reaction evidence="8">
        <text>1-octadecanoyl-2-(4Z,7Z,10Z,13Z,16Z,19Z-docosahexaenoyl)-sn-glycerol + H2O = 2-(4Z,7Z,10Z,13Z,16Z,19Z-docosahexaenoyl)-glycerol + octadecanoate + H(+)</text>
        <dbReference type="Rhea" id="RHEA:77107"/>
        <dbReference type="ChEBI" id="CHEBI:15377"/>
        <dbReference type="ChEBI" id="CHEBI:15378"/>
        <dbReference type="ChEBI" id="CHEBI:25629"/>
        <dbReference type="ChEBI" id="CHEBI:77129"/>
        <dbReference type="ChEBI" id="CHEBI:186738"/>
    </reaction>
</comment>
<evidence type="ECO:0000256" key="7">
    <source>
        <dbReference type="ARBA" id="ARBA00044064"/>
    </source>
</evidence>
<dbReference type="GO" id="GO:0005739">
    <property type="term" value="C:mitochondrion"/>
    <property type="evidence" value="ECO:0007669"/>
    <property type="project" value="TreeGrafter"/>
</dbReference>
<evidence type="ECO:0000256" key="10">
    <source>
        <dbReference type="ARBA" id="ARBA00048513"/>
    </source>
</evidence>
<reference evidence="13 14" key="1">
    <citation type="submission" date="2023-11" db="EMBL/GenBank/DDBJ databases">
        <authorList>
            <person name="Hedman E."/>
            <person name="Englund M."/>
            <person name="Stromberg M."/>
            <person name="Nyberg Akerstrom W."/>
            <person name="Nylinder S."/>
            <person name="Jareborg N."/>
            <person name="Kallberg Y."/>
            <person name="Kronander E."/>
        </authorList>
    </citation>
    <scope>NUCLEOTIDE SEQUENCE [LARGE SCALE GENOMIC DNA]</scope>
</reference>
<comment type="catalytic activity">
    <reaction evidence="9">
        <text>1,2-didecanoylglycerol + H2O = decanoylglycerol + decanoate + H(+)</text>
        <dbReference type="Rhea" id="RHEA:48596"/>
        <dbReference type="ChEBI" id="CHEBI:11152"/>
        <dbReference type="ChEBI" id="CHEBI:15377"/>
        <dbReference type="ChEBI" id="CHEBI:15378"/>
        <dbReference type="ChEBI" id="CHEBI:27689"/>
        <dbReference type="ChEBI" id="CHEBI:90605"/>
    </reaction>
</comment>
<keyword evidence="2" id="KW-0378">Hydrolase</keyword>
<evidence type="ECO:0000256" key="5">
    <source>
        <dbReference type="ARBA" id="ARBA00043667"/>
    </source>
</evidence>
<dbReference type="InterPro" id="IPR029058">
    <property type="entry name" value="AB_hydrolase_fold"/>
</dbReference>
<evidence type="ECO:0000256" key="9">
    <source>
        <dbReference type="ARBA" id="ARBA00048504"/>
    </source>
</evidence>
<gene>
    <name evidence="13" type="ORF">PARMNEM_LOCUS10778</name>
</gene>
<name>A0AAV1L6L2_9NEOP</name>
<comment type="catalytic activity">
    <reaction evidence="11">
        <text>1-octadecanoyl-2-(5Z,8Z,11Z,14Z-eicosatetraenoyl)-sn-glycerol + H2O = 2-(5Z,8Z,11Z,14Z-eicosatetraenoyl)-glycerol + octadecanoate + H(+)</text>
        <dbReference type="Rhea" id="RHEA:38507"/>
        <dbReference type="ChEBI" id="CHEBI:15377"/>
        <dbReference type="ChEBI" id="CHEBI:15378"/>
        <dbReference type="ChEBI" id="CHEBI:25629"/>
        <dbReference type="ChEBI" id="CHEBI:52392"/>
        <dbReference type="ChEBI" id="CHEBI:75728"/>
    </reaction>
</comment>
<dbReference type="Gene3D" id="3.40.50.1820">
    <property type="entry name" value="alpha/beta hydrolase"/>
    <property type="match status" value="1"/>
</dbReference>
<dbReference type="PANTHER" id="PTHR46118:SF4">
    <property type="entry name" value="PROTEIN ABHD11"/>
    <property type="match status" value="1"/>
</dbReference>
<evidence type="ECO:0000256" key="1">
    <source>
        <dbReference type="ARBA" id="ARBA00008645"/>
    </source>
</evidence>
<evidence type="ECO:0000259" key="12">
    <source>
        <dbReference type="Pfam" id="PF00561"/>
    </source>
</evidence>
<evidence type="ECO:0000313" key="13">
    <source>
        <dbReference type="EMBL" id="CAK1590410.1"/>
    </source>
</evidence>
<dbReference type="EMBL" id="CAVLGL010000085">
    <property type="protein sequence ID" value="CAK1590410.1"/>
    <property type="molecule type" value="Genomic_DNA"/>
</dbReference>
<evidence type="ECO:0000256" key="8">
    <source>
        <dbReference type="ARBA" id="ARBA00048283"/>
    </source>
</evidence>
<dbReference type="SUPFAM" id="SSF53474">
    <property type="entry name" value="alpha/beta-Hydrolases"/>
    <property type="match status" value="1"/>
</dbReference>
<dbReference type="AlphaFoldDB" id="A0AAV1L6L2"/>
<evidence type="ECO:0000313" key="14">
    <source>
        <dbReference type="Proteomes" id="UP001314205"/>
    </source>
</evidence>
<comment type="catalytic activity">
    <reaction evidence="10">
        <text>1-octadecanoyl-2-(9Z-octadecenoyl)-sn-glycerol + H2O = 2-(9Z-octadecenoyl)-glycerol + octadecanoate + H(+)</text>
        <dbReference type="Rhea" id="RHEA:77103"/>
        <dbReference type="ChEBI" id="CHEBI:15377"/>
        <dbReference type="ChEBI" id="CHEBI:15378"/>
        <dbReference type="ChEBI" id="CHEBI:25629"/>
        <dbReference type="ChEBI" id="CHEBI:73990"/>
        <dbReference type="ChEBI" id="CHEBI:75468"/>
    </reaction>
</comment>
<evidence type="ECO:0000256" key="11">
    <source>
        <dbReference type="ARBA" id="ARBA00048919"/>
    </source>
</evidence>
<dbReference type="InterPro" id="IPR000073">
    <property type="entry name" value="AB_hydrolase_1"/>
</dbReference>
<dbReference type="Proteomes" id="UP001314205">
    <property type="component" value="Unassembled WGS sequence"/>
</dbReference>
<proteinExistence type="inferred from homology"/>
<dbReference type="EC" id="3.1.1.116" evidence="3"/>
<evidence type="ECO:0000256" key="6">
    <source>
        <dbReference type="ARBA" id="ARBA00043742"/>
    </source>
</evidence>
<comment type="catalytic activity">
    <reaction evidence="6">
        <text>a 1,3-diacyl-sn-glycerol + H2O = a 1-acyl-sn-glycerol + a fatty acid + H(+)</text>
        <dbReference type="Rhea" id="RHEA:38503"/>
        <dbReference type="ChEBI" id="CHEBI:15377"/>
        <dbReference type="ChEBI" id="CHEBI:15378"/>
        <dbReference type="ChEBI" id="CHEBI:28868"/>
        <dbReference type="ChEBI" id="CHEBI:64683"/>
        <dbReference type="ChEBI" id="CHEBI:77272"/>
    </reaction>
</comment>
<evidence type="ECO:0000256" key="2">
    <source>
        <dbReference type="ARBA" id="ARBA00022801"/>
    </source>
</evidence>
<dbReference type="Pfam" id="PF00561">
    <property type="entry name" value="Abhydrolase_1"/>
    <property type="match status" value="1"/>
</dbReference>
<keyword evidence="14" id="KW-1185">Reference proteome</keyword>
<dbReference type="PANTHER" id="PTHR46118">
    <property type="entry name" value="PROTEIN ABHD11"/>
    <property type="match status" value="1"/>
</dbReference>
<sequence length="298" mass="33273">MGALQYIILTQKSILKYKVARQNTRSSVNLAYKIHGQPNPHQTPVIILHGLLGSKRNWESMSKKIAHATHKVVFAVDARNHGESQHHSSHSYHELATDVKQFMDNLNIKQADIIGHSMGGRTGMVLALTEPTNVSSLIVVDISPVSTARALNEFMPRLLDTMKSINFQGINDLNKAKLLVKEKLLQSKVIDLNSMGFILMNLGLKPDQSIGWICNVDTLSKYFMDIATFPDLSGMVYKGPTLFVGGQESHYIQPSDINQIKKYFPNAELKYVEDAGHNVHAENPVAFLQLVTPFLTQK</sequence>
<organism evidence="13 14">
    <name type="scientific">Parnassius mnemosyne</name>
    <name type="common">clouded apollo</name>
    <dbReference type="NCBI Taxonomy" id="213953"/>
    <lineage>
        <taxon>Eukaryota</taxon>
        <taxon>Metazoa</taxon>
        <taxon>Ecdysozoa</taxon>
        <taxon>Arthropoda</taxon>
        <taxon>Hexapoda</taxon>
        <taxon>Insecta</taxon>
        <taxon>Pterygota</taxon>
        <taxon>Neoptera</taxon>
        <taxon>Endopterygota</taxon>
        <taxon>Lepidoptera</taxon>
        <taxon>Glossata</taxon>
        <taxon>Ditrysia</taxon>
        <taxon>Papilionoidea</taxon>
        <taxon>Papilionidae</taxon>
        <taxon>Parnassiinae</taxon>
        <taxon>Parnassini</taxon>
        <taxon>Parnassius</taxon>
        <taxon>Driopa</taxon>
    </lineage>
</organism>
<comment type="similarity">
    <text evidence="1">Belongs to the AB hydrolase superfamily.</text>
</comment>